<sequence>MCVGRQKARGASRARFLPALQGRIARDRPGGAPTSHIGRSSITDLPACVHTARAGPSPA</sequence>
<protein>
    <submittedName>
        <fullName evidence="1">Uncharacterized protein</fullName>
    </submittedName>
</protein>
<dbReference type="STRING" id="1122180.Lokhon_02183"/>
<comment type="caution">
    <text evidence="1">The sequence shown here is derived from an EMBL/GenBank/DDBJ whole genome shotgun (WGS) entry which is preliminary data.</text>
</comment>
<organism evidence="1 2">
    <name type="scientific">Limimaricola hongkongensis DSM 17492</name>
    <dbReference type="NCBI Taxonomy" id="1122180"/>
    <lineage>
        <taxon>Bacteria</taxon>
        <taxon>Pseudomonadati</taxon>
        <taxon>Pseudomonadota</taxon>
        <taxon>Alphaproteobacteria</taxon>
        <taxon>Rhodobacterales</taxon>
        <taxon>Paracoccaceae</taxon>
        <taxon>Limimaricola</taxon>
    </lineage>
</organism>
<reference evidence="1 2" key="1">
    <citation type="submission" date="2013-03" db="EMBL/GenBank/DDBJ databases">
        <authorList>
            <person name="Fiebig A."/>
            <person name="Goeker M."/>
            <person name="Klenk H.-P.P."/>
        </authorList>
    </citation>
    <scope>NUCLEOTIDE SEQUENCE [LARGE SCALE GENOMIC DNA]</scope>
    <source>
        <strain evidence="1 2">DSM 17492</strain>
    </source>
</reference>
<dbReference type="Proteomes" id="UP000025047">
    <property type="component" value="Unassembled WGS sequence"/>
</dbReference>
<evidence type="ECO:0000313" key="2">
    <source>
        <dbReference type="Proteomes" id="UP000025047"/>
    </source>
</evidence>
<gene>
    <name evidence="1" type="ORF">Lokhon_02183</name>
</gene>
<name>A0A017H9X4_9RHOB</name>
<keyword evidence="2" id="KW-1185">Reference proteome</keyword>
<proteinExistence type="predicted"/>
<dbReference type="AlphaFoldDB" id="A0A017H9X4"/>
<dbReference type="HOGENOM" id="CLU_2955065_0_0_5"/>
<dbReference type="EMBL" id="APGJ01000007">
    <property type="protein sequence ID" value="EYD70549.1"/>
    <property type="molecule type" value="Genomic_DNA"/>
</dbReference>
<evidence type="ECO:0000313" key="1">
    <source>
        <dbReference type="EMBL" id="EYD70549.1"/>
    </source>
</evidence>
<dbReference type="PATRIC" id="fig|1122180.6.peg.2168"/>
<accession>A0A017H9X4</accession>